<dbReference type="GO" id="GO:0030154">
    <property type="term" value="P:cell differentiation"/>
    <property type="evidence" value="ECO:0007669"/>
    <property type="project" value="UniProtKB-KW"/>
</dbReference>
<evidence type="ECO:0000313" key="11">
    <source>
        <dbReference type="Proteomes" id="UP000265566"/>
    </source>
</evidence>
<keyword evidence="10" id="KW-1185">Reference proteome</keyword>
<dbReference type="EnsemblPlants" id="AET04122">
    <property type="protein sequence ID" value="AET04122"/>
    <property type="gene ID" value="MTR_8g083500"/>
</dbReference>
<evidence type="ECO:0000313" key="7">
    <source>
        <dbReference type="EMBL" id="AET04122.1"/>
    </source>
</evidence>
<dbReference type="PANTHER" id="PTHR31791:SF10">
    <property type="entry name" value="FRIGIDA-LIKE PROTEIN"/>
    <property type="match status" value="1"/>
</dbReference>
<feature type="compositionally biased region" description="Low complexity" evidence="6">
    <location>
        <begin position="426"/>
        <end position="437"/>
    </location>
</feature>
<gene>
    <name evidence="9" type="primary">11406667</name>
    <name evidence="7" type="ordered locus">MTR_8g083500</name>
    <name evidence="8" type="ORF">MtrunA17_Chr8g0390621</name>
</gene>
<dbReference type="Proteomes" id="UP000265566">
    <property type="component" value="Chromosome 8"/>
</dbReference>
<evidence type="ECO:0000256" key="2">
    <source>
        <dbReference type="ARBA" id="ARBA00022473"/>
    </source>
</evidence>
<evidence type="ECO:0000256" key="6">
    <source>
        <dbReference type="SAM" id="MobiDB-lite"/>
    </source>
</evidence>
<dbReference type="KEGG" id="mtr:11406667"/>
<sequence length="539" mass="59765">MATQLVATTISSETNKVHQFFNELESQKNTLIKCTDLFTKLNNHFSFLQDSISQKFQTLDSQFQSLESRHKETLESLANQENSIPERESSAAARIDEQKEAALAALRNPNPPSNIAAALKSLSRKMDAESLLMFVISKRKESIMLRPEIAAALKEAVDAPRLVLDAVEEYLTCKTEGKSGVTDKRWACGLLIQGLISESSVYSRTIVERAGSLLDLWKEQLDGEPEKGAAEMVMFLQMVVCFGLRSKVDDEYLRKSVMKFASRRDMAKVAASLEFGDKMIDIIDELVKNGKEMEAVYFASESGLTERFKPIELLNSYVRNYENNVATILKSGNNSQVATDEANTLELTSIKDVIKCVEDHKLESKFRLDKLKRRVSQLDKNKFERKNTSSFGSGSGSGSRPPRKRGGRGTSSSRPAKSAKTSVYPSSFSRLSRRNNLAPVHPSPIARYSAPLHYQSQNMLENSTAANPYAGTYGTSITQSPAGIGMAQQHYSYPVDNLGPSSYLSSSSYAGQTNYGQYDYGSAAPPTYPYTTDQTSYRG</sequence>
<dbReference type="Proteomes" id="UP000002051">
    <property type="component" value="Chromosome 8"/>
</dbReference>
<keyword evidence="3 5" id="KW-0221">Differentiation</keyword>
<dbReference type="GO" id="GO:0009908">
    <property type="term" value="P:flower development"/>
    <property type="evidence" value="ECO:0007669"/>
    <property type="project" value="UniProtKB-KW"/>
</dbReference>
<accession>G7LH63</accession>
<reference evidence="8" key="5">
    <citation type="journal article" date="2018" name="Nat. Plants">
        <title>Whole-genome landscape of Medicago truncatula symbiotic genes.</title>
        <authorList>
            <person name="Pecrix Y."/>
            <person name="Gamas P."/>
            <person name="Carrere S."/>
        </authorList>
    </citation>
    <scope>NUCLEOTIDE SEQUENCE</scope>
    <source>
        <tissue evidence="8">Leaves</tissue>
    </source>
</reference>
<dbReference type="EMBL" id="PSQE01000008">
    <property type="protein sequence ID" value="RHN43691.1"/>
    <property type="molecule type" value="Genomic_DNA"/>
</dbReference>
<reference evidence="7 10" key="1">
    <citation type="journal article" date="2011" name="Nature">
        <title>The Medicago genome provides insight into the evolution of rhizobial symbioses.</title>
        <authorList>
            <person name="Young N.D."/>
            <person name="Debelle F."/>
            <person name="Oldroyd G.E."/>
            <person name="Geurts R."/>
            <person name="Cannon S.B."/>
            <person name="Udvardi M.K."/>
            <person name="Benedito V.A."/>
            <person name="Mayer K.F."/>
            <person name="Gouzy J."/>
            <person name="Schoof H."/>
            <person name="Van de Peer Y."/>
            <person name="Proost S."/>
            <person name="Cook D.R."/>
            <person name="Meyers B.C."/>
            <person name="Spannagl M."/>
            <person name="Cheung F."/>
            <person name="De Mita S."/>
            <person name="Krishnakumar V."/>
            <person name="Gundlach H."/>
            <person name="Zhou S."/>
            <person name="Mudge J."/>
            <person name="Bharti A.K."/>
            <person name="Murray J.D."/>
            <person name="Naoumkina M.A."/>
            <person name="Rosen B."/>
            <person name="Silverstein K.A."/>
            <person name="Tang H."/>
            <person name="Rombauts S."/>
            <person name="Zhao P.X."/>
            <person name="Zhou P."/>
            <person name="Barbe V."/>
            <person name="Bardou P."/>
            <person name="Bechner M."/>
            <person name="Bellec A."/>
            <person name="Berger A."/>
            <person name="Berges H."/>
            <person name="Bidwell S."/>
            <person name="Bisseling T."/>
            <person name="Choisne N."/>
            <person name="Couloux A."/>
            <person name="Denny R."/>
            <person name="Deshpande S."/>
            <person name="Dai X."/>
            <person name="Doyle J.J."/>
            <person name="Dudez A.M."/>
            <person name="Farmer A.D."/>
            <person name="Fouteau S."/>
            <person name="Franken C."/>
            <person name="Gibelin C."/>
            <person name="Gish J."/>
            <person name="Goldstein S."/>
            <person name="Gonzalez A.J."/>
            <person name="Green P.J."/>
            <person name="Hallab A."/>
            <person name="Hartog M."/>
            <person name="Hua A."/>
            <person name="Humphray S.J."/>
            <person name="Jeong D.H."/>
            <person name="Jing Y."/>
            <person name="Jocker A."/>
            <person name="Kenton S.M."/>
            <person name="Kim D.J."/>
            <person name="Klee K."/>
            <person name="Lai H."/>
            <person name="Lang C."/>
            <person name="Lin S."/>
            <person name="Macmil S.L."/>
            <person name="Magdelenat G."/>
            <person name="Matthews L."/>
            <person name="McCorrison J."/>
            <person name="Monaghan E.L."/>
            <person name="Mun J.H."/>
            <person name="Najar F.Z."/>
            <person name="Nicholson C."/>
            <person name="Noirot C."/>
            <person name="O'Bleness M."/>
            <person name="Paule C.R."/>
            <person name="Poulain J."/>
            <person name="Prion F."/>
            <person name="Qin B."/>
            <person name="Qu C."/>
            <person name="Retzel E.F."/>
            <person name="Riddle C."/>
            <person name="Sallet E."/>
            <person name="Samain S."/>
            <person name="Samson N."/>
            <person name="Sanders I."/>
            <person name="Saurat O."/>
            <person name="Scarpelli C."/>
            <person name="Schiex T."/>
            <person name="Segurens B."/>
            <person name="Severin A.J."/>
            <person name="Sherrier D.J."/>
            <person name="Shi R."/>
            <person name="Sims S."/>
            <person name="Singer S.R."/>
            <person name="Sinharoy S."/>
            <person name="Sterck L."/>
            <person name="Viollet A."/>
            <person name="Wang B.B."/>
            <person name="Wang K."/>
            <person name="Wang M."/>
            <person name="Wang X."/>
            <person name="Warfsmann J."/>
            <person name="Weissenbach J."/>
            <person name="White D.D."/>
            <person name="White J.D."/>
            <person name="Wiley G.B."/>
            <person name="Wincker P."/>
            <person name="Xing Y."/>
            <person name="Yang L."/>
            <person name="Yao Z."/>
            <person name="Ying F."/>
            <person name="Zhai J."/>
            <person name="Zhou L."/>
            <person name="Zuber A."/>
            <person name="Denarie J."/>
            <person name="Dixon R.A."/>
            <person name="May G.D."/>
            <person name="Schwartz D.C."/>
            <person name="Rogers J."/>
            <person name="Quetier F."/>
            <person name="Town C.D."/>
            <person name="Roe B.A."/>
        </authorList>
    </citation>
    <scope>NUCLEOTIDE SEQUENCE [LARGE SCALE GENOMIC DNA]</scope>
    <source>
        <strain evidence="7">A17</strain>
        <strain evidence="9 10">cv. Jemalong A17</strain>
    </source>
</reference>
<dbReference type="HOGENOM" id="CLU_026883_3_0_1"/>
<evidence type="ECO:0000313" key="10">
    <source>
        <dbReference type="Proteomes" id="UP000002051"/>
    </source>
</evidence>
<dbReference type="eggNOG" id="ENOG502QQX8">
    <property type="taxonomic scope" value="Eukaryota"/>
</dbReference>
<reference evidence="11" key="4">
    <citation type="journal article" date="2018" name="Nat. Plants">
        <title>Whole-genome landscape of Medicago truncatula symbiotic genes.</title>
        <authorList>
            <person name="Pecrix Y."/>
            <person name="Staton S.E."/>
            <person name="Sallet E."/>
            <person name="Lelandais-Briere C."/>
            <person name="Moreau S."/>
            <person name="Carrere S."/>
            <person name="Blein T."/>
            <person name="Jardinaud M.F."/>
            <person name="Latrasse D."/>
            <person name="Zouine M."/>
            <person name="Zahm M."/>
            <person name="Kreplak J."/>
            <person name="Mayjonade B."/>
            <person name="Satge C."/>
            <person name="Perez M."/>
            <person name="Cauet S."/>
            <person name="Marande W."/>
            <person name="Chantry-Darmon C."/>
            <person name="Lopez-Roques C."/>
            <person name="Bouchez O."/>
            <person name="Berard A."/>
            <person name="Debelle F."/>
            <person name="Munos S."/>
            <person name="Bendahmane A."/>
            <person name="Berges H."/>
            <person name="Niebel A."/>
            <person name="Buitink J."/>
            <person name="Frugier F."/>
            <person name="Benhamed M."/>
            <person name="Crespi M."/>
            <person name="Gouzy J."/>
            <person name="Gamas P."/>
        </authorList>
    </citation>
    <scope>NUCLEOTIDE SEQUENCE [LARGE SCALE GENOMIC DNA]</scope>
    <source>
        <strain evidence="11">cv. Jemalong A17</strain>
    </source>
</reference>
<feature type="compositionally biased region" description="Polar residues" evidence="6">
    <location>
        <begin position="529"/>
        <end position="539"/>
    </location>
</feature>
<name>G7LH63_MEDTR</name>
<proteinExistence type="inferred from homology"/>
<protein>
    <recommendedName>
        <fullName evidence="5">FRIGIDA-like protein</fullName>
    </recommendedName>
</protein>
<feature type="region of interest" description="Disordered" evidence="6">
    <location>
        <begin position="379"/>
        <end position="442"/>
    </location>
</feature>
<feature type="region of interest" description="Disordered" evidence="6">
    <location>
        <begin position="515"/>
        <end position="539"/>
    </location>
</feature>
<dbReference type="EMBL" id="CM001224">
    <property type="protein sequence ID" value="AET04122.1"/>
    <property type="molecule type" value="Genomic_DNA"/>
</dbReference>
<reference evidence="7 10" key="2">
    <citation type="journal article" date="2014" name="BMC Genomics">
        <title>An improved genome release (version Mt4.0) for the model legume Medicago truncatula.</title>
        <authorList>
            <person name="Tang H."/>
            <person name="Krishnakumar V."/>
            <person name="Bidwell S."/>
            <person name="Rosen B."/>
            <person name="Chan A."/>
            <person name="Zhou S."/>
            <person name="Gentzbittel L."/>
            <person name="Childs K.L."/>
            <person name="Yandell M."/>
            <person name="Gundlach H."/>
            <person name="Mayer K.F."/>
            <person name="Schwartz D.C."/>
            <person name="Town C.D."/>
        </authorList>
    </citation>
    <scope>GENOME REANNOTATION</scope>
    <source>
        <strain evidence="9 10">cv. Jemalong A17</strain>
    </source>
</reference>
<dbReference type="AlphaFoldDB" id="G7LH63"/>
<dbReference type="PANTHER" id="PTHR31791">
    <property type="entry name" value="FRIGIDA-LIKE PROTEIN 3-RELATED"/>
    <property type="match status" value="1"/>
</dbReference>
<dbReference type="Pfam" id="PF07899">
    <property type="entry name" value="Frigida"/>
    <property type="match status" value="1"/>
</dbReference>
<evidence type="ECO:0000256" key="1">
    <source>
        <dbReference type="ARBA" id="ARBA00008956"/>
    </source>
</evidence>
<reference evidence="9" key="3">
    <citation type="submission" date="2015-04" db="UniProtKB">
        <authorList>
            <consortium name="EnsemblPlants"/>
        </authorList>
    </citation>
    <scope>IDENTIFICATION</scope>
    <source>
        <strain evidence="9">cv. Jemalong A17</strain>
    </source>
</reference>
<evidence type="ECO:0000256" key="5">
    <source>
        <dbReference type="RuleBase" id="RU364012"/>
    </source>
</evidence>
<evidence type="ECO:0000256" key="3">
    <source>
        <dbReference type="ARBA" id="ARBA00022782"/>
    </source>
</evidence>
<keyword evidence="2 5" id="KW-0217">Developmental protein</keyword>
<dbReference type="OMA" id="VEMWKEH"/>
<dbReference type="Gramene" id="rna50306">
    <property type="protein sequence ID" value="RHN43691.1"/>
    <property type="gene ID" value="gene50306"/>
</dbReference>
<evidence type="ECO:0000313" key="8">
    <source>
        <dbReference type="EMBL" id="RHN43691.1"/>
    </source>
</evidence>
<comment type="similarity">
    <text evidence="1 5">Belongs to the Frigida family.</text>
</comment>
<dbReference type="OrthoDB" id="1917867at2759"/>
<dbReference type="InterPro" id="IPR012474">
    <property type="entry name" value="Frigida"/>
</dbReference>
<evidence type="ECO:0000313" key="9">
    <source>
        <dbReference type="EnsemblPlants" id="AET04122"/>
    </source>
</evidence>
<dbReference type="PaxDb" id="3880-AET04122"/>
<organism evidence="7 10">
    <name type="scientific">Medicago truncatula</name>
    <name type="common">Barrel medic</name>
    <name type="synonym">Medicago tribuloides</name>
    <dbReference type="NCBI Taxonomy" id="3880"/>
    <lineage>
        <taxon>Eukaryota</taxon>
        <taxon>Viridiplantae</taxon>
        <taxon>Streptophyta</taxon>
        <taxon>Embryophyta</taxon>
        <taxon>Tracheophyta</taxon>
        <taxon>Spermatophyta</taxon>
        <taxon>Magnoliopsida</taxon>
        <taxon>eudicotyledons</taxon>
        <taxon>Gunneridae</taxon>
        <taxon>Pentapetalae</taxon>
        <taxon>rosids</taxon>
        <taxon>fabids</taxon>
        <taxon>Fabales</taxon>
        <taxon>Fabaceae</taxon>
        <taxon>Papilionoideae</taxon>
        <taxon>50 kb inversion clade</taxon>
        <taxon>NPAAA clade</taxon>
        <taxon>Hologalegina</taxon>
        <taxon>IRL clade</taxon>
        <taxon>Trifolieae</taxon>
        <taxon>Medicago</taxon>
    </lineage>
</organism>
<keyword evidence="4 5" id="KW-0287">Flowering</keyword>
<dbReference type="STRING" id="3880.G7LH63"/>
<evidence type="ECO:0000256" key="4">
    <source>
        <dbReference type="ARBA" id="ARBA00023089"/>
    </source>
</evidence>